<gene>
    <name evidence="2" type="ORF">METZ01_LOCUS12438</name>
</gene>
<dbReference type="Pfam" id="PF09624">
    <property type="entry name" value="DUF2393"/>
    <property type="match status" value="1"/>
</dbReference>
<sequence length="143" mass="16008">MSLIRYKPFAVLGVVIIILLILTIYFQQMKREELQNELSKVELQDVRIGAGTSKGKLGTAIFGIISNNGERTIKIATMSVEFFDEAGERSTVHKFFPVNNYSFSDSAALEPGQSKEFGFPIDEIVPENWGGTITSRLIDLKFK</sequence>
<evidence type="ECO:0008006" key="3">
    <source>
        <dbReference type="Google" id="ProtNLM"/>
    </source>
</evidence>
<dbReference type="AlphaFoldDB" id="A0A381NZF4"/>
<reference evidence="2" key="1">
    <citation type="submission" date="2018-05" db="EMBL/GenBank/DDBJ databases">
        <authorList>
            <person name="Lanie J.A."/>
            <person name="Ng W.-L."/>
            <person name="Kazmierczak K.M."/>
            <person name="Andrzejewski T.M."/>
            <person name="Davidsen T.M."/>
            <person name="Wayne K.J."/>
            <person name="Tettelin H."/>
            <person name="Glass J.I."/>
            <person name="Rusch D."/>
            <person name="Podicherti R."/>
            <person name="Tsui H.-C.T."/>
            <person name="Winkler M.E."/>
        </authorList>
    </citation>
    <scope>NUCLEOTIDE SEQUENCE</scope>
</reference>
<dbReference type="EMBL" id="UINC01000687">
    <property type="protein sequence ID" value="SUZ59584.1"/>
    <property type="molecule type" value="Genomic_DNA"/>
</dbReference>
<evidence type="ECO:0000256" key="1">
    <source>
        <dbReference type="SAM" id="Phobius"/>
    </source>
</evidence>
<dbReference type="InterPro" id="IPR013417">
    <property type="entry name" value="CHP02588"/>
</dbReference>
<organism evidence="2">
    <name type="scientific">marine metagenome</name>
    <dbReference type="NCBI Taxonomy" id="408172"/>
    <lineage>
        <taxon>unclassified sequences</taxon>
        <taxon>metagenomes</taxon>
        <taxon>ecological metagenomes</taxon>
    </lineage>
</organism>
<keyword evidence="1" id="KW-0472">Membrane</keyword>
<name>A0A381NZF4_9ZZZZ</name>
<evidence type="ECO:0000313" key="2">
    <source>
        <dbReference type="EMBL" id="SUZ59584.1"/>
    </source>
</evidence>
<protein>
    <recommendedName>
        <fullName evidence="3">DUF2393 domain-containing protein</fullName>
    </recommendedName>
</protein>
<proteinExistence type="predicted"/>
<keyword evidence="1" id="KW-0812">Transmembrane</keyword>
<accession>A0A381NZF4</accession>
<feature type="transmembrane region" description="Helical" evidence="1">
    <location>
        <begin position="6"/>
        <end position="26"/>
    </location>
</feature>
<keyword evidence="1" id="KW-1133">Transmembrane helix</keyword>